<dbReference type="InterPro" id="IPR045337">
    <property type="entry name" value="MmgE_PrpD_C"/>
</dbReference>
<dbReference type="InterPro" id="IPR036148">
    <property type="entry name" value="MmgE/PrpD_sf"/>
</dbReference>
<name>A0A2U2ALX5_9GAMM</name>
<organism evidence="4 5">
    <name type="scientific">Ignatzschineria indica</name>
    <dbReference type="NCBI Taxonomy" id="472583"/>
    <lineage>
        <taxon>Bacteria</taxon>
        <taxon>Pseudomonadati</taxon>
        <taxon>Pseudomonadota</taxon>
        <taxon>Gammaproteobacteria</taxon>
        <taxon>Cardiobacteriales</taxon>
        <taxon>Ignatzschineriaceae</taxon>
        <taxon>Ignatzschineria</taxon>
    </lineage>
</organism>
<comment type="similarity">
    <text evidence="1">Belongs to the PrpD family.</text>
</comment>
<dbReference type="Proteomes" id="UP000244948">
    <property type="component" value="Unassembled WGS sequence"/>
</dbReference>
<reference evidence="4 5" key="1">
    <citation type="journal article" date="2018" name="Genome Announc.">
        <title>Ignatzschineria cameli sp. nov., isolated from necrotic foot tissue of dromedaries (Camelus dromedarius) and associated maggots (Wohlfahrtia species) in Dubai.</title>
        <authorList>
            <person name="Tsang C.C."/>
            <person name="Tang J.Y."/>
            <person name="Fong J.Y."/>
            <person name="Kinne J."/>
            <person name="Lee H.H."/>
            <person name="Joseph M."/>
            <person name="Jose S."/>
            <person name="Schuster R.K."/>
            <person name="Tang Y."/>
            <person name="Sivakumar S."/>
            <person name="Chen J.H."/>
            <person name="Teng J.L."/>
            <person name="Lau S.K."/>
            <person name="Wernery U."/>
            <person name="Woo P.C."/>
        </authorList>
    </citation>
    <scope>NUCLEOTIDE SEQUENCE [LARGE SCALE GENOMIC DNA]</scope>
    <source>
        <strain evidence="4 5">KCTC 22643</strain>
    </source>
</reference>
<dbReference type="PANTHER" id="PTHR16943">
    <property type="entry name" value="2-METHYLCITRATE DEHYDRATASE-RELATED"/>
    <property type="match status" value="1"/>
</dbReference>
<proteinExistence type="inferred from homology"/>
<dbReference type="Pfam" id="PF03972">
    <property type="entry name" value="MmgE_PrpD_N"/>
    <property type="match status" value="1"/>
</dbReference>
<dbReference type="Pfam" id="PF19305">
    <property type="entry name" value="MmgE_PrpD_C"/>
    <property type="match status" value="1"/>
</dbReference>
<dbReference type="AlphaFoldDB" id="A0A2U2ALX5"/>
<evidence type="ECO:0000313" key="5">
    <source>
        <dbReference type="Proteomes" id="UP000244948"/>
    </source>
</evidence>
<dbReference type="InterPro" id="IPR042188">
    <property type="entry name" value="MmgE/PrpD_sf_2"/>
</dbReference>
<feature type="domain" description="MmgE/PrpD C-terminal" evidence="3">
    <location>
        <begin position="293"/>
        <end position="451"/>
    </location>
</feature>
<gene>
    <name evidence="4" type="ORF">DC082_01010</name>
</gene>
<dbReference type="PANTHER" id="PTHR16943:SF8">
    <property type="entry name" value="2-METHYLCITRATE DEHYDRATASE"/>
    <property type="match status" value="1"/>
</dbReference>
<dbReference type="InterPro" id="IPR005656">
    <property type="entry name" value="MmgE_PrpD"/>
</dbReference>
<dbReference type="EMBL" id="QEWR01000002">
    <property type="protein sequence ID" value="PWD84158.1"/>
    <property type="molecule type" value="Genomic_DNA"/>
</dbReference>
<dbReference type="Gene3D" id="1.10.4100.10">
    <property type="entry name" value="2-methylcitrate dehydratase PrpD"/>
    <property type="match status" value="1"/>
</dbReference>
<evidence type="ECO:0000313" key="4">
    <source>
        <dbReference type="EMBL" id="PWD84158.1"/>
    </source>
</evidence>
<dbReference type="GO" id="GO:0016829">
    <property type="term" value="F:lyase activity"/>
    <property type="evidence" value="ECO:0007669"/>
    <property type="project" value="InterPro"/>
</dbReference>
<evidence type="ECO:0000259" key="3">
    <source>
        <dbReference type="Pfam" id="PF19305"/>
    </source>
</evidence>
<dbReference type="RefSeq" id="WP_109235362.1">
    <property type="nucleotide sequence ID" value="NZ_BMXZ01000001.1"/>
</dbReference>
<dbReference type="Gene3D" id="3.30.1330.120">
    <property type="entry name" value="2-methylcitrate dehydratase PrpD"/>
    <property type="match status" value="1"/>
</dbReference>
<dbReference type="SUPFAM" id="SSF103378">
    <property type="entry name" value="2-methylcitrate dehydratase PrpD"/>
    <property type="match status" value="1"/>
</dbReference>
<sequence length="484" mass="53161">MERSEEQKQTIAPDYPEVSQHTLRLAKYLVETEYQDLPSYVIEGMKALTLDWLGSALAGKEFYPSDLFRQYAAMMGPSQGSSTIFNSKDTSDNQLSAGSSPYFAALVNGACGHLLEQDDLHNSSVFHPATVVFPALLAASEDLNASGEAFLLAATMGYEAGIRIGEFLGRSHYRVFHTTSTVGSISAAIAVGKLMNFNLEEMLNLIGNAATQSAGIWAFLEDAADSKQLHTAKANANGLLAAYMTKMGLKGAKNSLEGVQGLAAGMSEESNPSALSDGLGVRWAAIETSFKYHASCRHTHPAGDALLQLLNDEGLSYHDIVKVEAFVHQAAIDVLGAVTEPQSIHQAKFSMGSVLGLLAVHGRAGLFEFDQYSLTDRDVIAFRQKVSMVLDPDIDAAYPKEWRGRVEVETKEGRRYQSMLRYPKGDPENPLTQLELEEKFQRLLHFSGDQHLLRQSKALMAMVWNLEELETMRRLTELIDLSEE</sequence>
<feature type="domain" description="MmgE/PrpD N-terminal" evidence="2">
    <location>
        <begin position="24"/>
        <end position="272"/>
    </location>
</feature>
<dbReference type="InterPro" id="IPR045336">
    <property type="entry name" value="MmgE_PrpD_N"/>
</dbReference>
<accession>A0A2U2ALX5</accession>
<evidence type="ECO:0000256" key="1">
    <source>
        <dbReference type="ARBA" id="ARBA00006174"/>
    </source>
</evidence>
<keyword evidence="5" id="KW-1185">Reference proteome</keyword>
<protein>
    <submittedName>
        <fullName evidence="4">2-methylcitrate dehydratase</fullName>
    </submittedName>
</protein>
<evidence type="ECO:0000259" key="2">
    <source>
        <dbReference type="Pfam" id="PF03972"/>
    </source>
</evidence>
<comment type="caution">
    <text evidence="4">The sequence shown here is derived from an EMBL/GenBank/DDBJ whole genome shotgun (WGS) entry which is preliminary data.</text>
</comment>
<dbReference type="InterPro" id="IPR042183">
    <property type="entry name" value="MmgE/PrpD_sf_1"/>
</dbReference>